<dbReference type="EMBL" id="MT145033">
    <property type="protein sequence ID" value="QJI02817.1"/>
    <property type="molecule type" value="Genomic_DNA"/>
</dbReference>
<sequence>MNMREFDTWISSKEGGKVNLPIAQISEVRKWVLTGLGKHFKSGEVLKLAYKYSKKYGGK</sequence>
<evidence type="ECO:0000313" key="1">
    <source>
        <dbReference type="EMBL" id="QJI02817.1"/>
    </source>
</evidence>
<gene>
    <name evidence="1" type="ORF">TM448B03686_0009</name>
</gene>
<protein>
    <submittedName>
        <fullName evidence="1">Uncharacterized protein</fullName>
    </submittedName>
</protein>
<accession>A0A6M3XY37</accession>
<name>A0A6M3XY37_9ZZZZ</name>
<reference evidence="1" key="1">
    <citation type="submission" date="2020-03" db="EMBL/GenBank/DDBJ databases">
        <title>The deep terrestrial virosphere.</title>
        <authorList>
            <person name="Holmfeldt K."/>
            <person name="Nilsson E."/>
            <person name="Simone D."/>
            <person name="Lopez-Fernandez M."/>
            <person name="Wu X."/>
            <person name="de Brujin I."/>
            <person name="Lundin D."/>
            <person name="Andersson A."/>
            <person name="Bertilsson S."/>
            <person name="Dopson M."/>
        </authorList>
    </citation>
    <scope>NUCLEOTIDE SEQUENCE</scope>
    <source>
        <strain evidence="1">TM448B03686</strain>
    </source>
</reference>
<dbReference type="AlphaFoldDB" id="A0A6M3XY37"/>
<proteinExistence type="predicted"/>
<organism evidence="1">
    <name type="scientific">viral metagenome</name>
    <dbReference type="NCBI Taxonomy" id="1070528"/>
    <lineage>
        <taxon>unclassified sequences</taxon>
        <taxon>metagenomes</taxon>
        <taxon>organismal metagenomes</taxon>
    </lineage>
</organism>